<organism evidence="4 5">
    <name type="scientific">Porites evermanni</name>
    <dbReference type="NCBI Taxonomy" id="104178"/>
    <lineage>
        <taxon>Eukaryota</taxon>
        <taxon>Metazoa</taxon>
        <taxon>Cnidaria</taxon>
        <taxon>Anthozoa</taxon>
        <taxon>Hexacorallia</taxon>
        <taxon>Scleractinia</taxon>
        <taxon>Fungiina</taxon>
        <taxon>Poritidae</taxon>
        <taxon>Porites</taxon>
    </lineage>
</organism>
<feature type="transmembrane region" description="Helical" evidence="2">
    <location>
        <begin position="290"/>
        <end position="314"/>
    </location>
</feature>
<feature type="signal peptide" evidence="3">
    <location>
        <begin position="1"/>
        <end position="26"/>
    </location>
</feature>
<proteinExistence type="predicted"/>
<keyword evidence="2" id="KW-0472">Membrane</keyword>
<feature type="chain" id="PRO_5046611559" evidence="3">
    <location>
        <begin position="27"/>
        <end position="500"/>
    </location>
</feature>
<keyword evidence="2" id="KW-0812">Transmembrane</keyword>
<evidence type="ECO:0000256" key="2">
    <source>
        <dbReference type="SAM" id="Phobius"/>
    </source>
</evidence>
<reference evidence="4 5" key="1">
    <citation type="submission" date="2022-05" db="EMBL/GenBank/DDBJ databases">
        <authorList>
            <consortium name="Genoscope - CEA"/>
            <person name="William W."/>
        </authorList>
    </citation>
    <scope>NUCLEOTIDE SEQUENCE [LARGE SCALE GENOMIC DNA]</scope>
</reference>
<protein>
    <submittedName>
        <fullName evidence="4">Uncharacterized protein</fullName>
    </submittedName>
</protein>
<gene>
    <name evidence="4" type="ORF">PEVE_00012857</name>
</gene>
<keyword evidence="2" id="KW-1133">Transmembrane helix</keyword>
<keyword evidence="5" id="KW-1185">Reference proteome</keyword>
<evidence type="ECO:0000256" key="1">
    <source>
        <dbReference type="SAM" id="MobiDB-lite"/>
    </source>
</evidence>
<evidence type="ECO:0000313" key="5">
    <source>
        <dbReference type="Proteomes" id="UP001159427"/>
    </source>
</evidence>
<keyword evidence="3" id="KW-0732">Signal</keyword>
<dbReference type="EMBL" id="CALNXI010001953">
    <property type="protein sequence ID" value="CAH3180305.1"/>
    <property type="molecule type" value="Genomic_DNA"/>
</dbReference>
<accession>A0ABN8RLN8</accession>
<feature type="non-terminal residue" evidence="4">
    <location>
        <position position="500"/>
    </location>
</feature>
<evidence type="ECO:0000313" key="4">
    <source>
        <dbReference type="EMBL" id="CAH3180305.1"/>
    </source>
</evidence>
<dbReference type="Proteomes" id="UP001159427">
    <property type="component" value="Unassembled WGS sequence"/>
</dbReference>
<evidence type="ECO:0000256" key="3">
    <source>
        <dbReference type="SAM" id="SignalP"/>
    </source>
</evidence>
<comment type="caution">
    <text evidence="4">The sequence shown here is derived from an EMBL/GenBank/DDBJ whole genome shotgun (WGS) entry which is preliminary data.</text>
</comment>
<feature type="region of interest" description="Disordered" evidence="1">
    <location>
        <begin position="472"/>
        <end position="500"/>
    </location>
</feature>
<sequence length="500" mass="55244">MNSKGMLLRLLRLGLLSLLFVHQTRPALSIIEESVKELIVERPARTYDSFTRCANTNQVRDFGGCDEYLNLPPILSFQAVPQQQPMDLMIASSVSLSATQATSCTFNKKYSVHDNSGFQSRWRTISNRFFNLTMTSGNGKFNLNWKADSNGTLSGRIIRIPITCSNATGSSSTPCFLIKAKGAVTYYAPPTPTVSSSASSVSVITVITFTTIITNIVHVIYIVTITIFNCDSKYNNIGSFTFSFFIFPICKNITHRNPISIHQCRSQTIKGRYNCSVFYFCHQYGNDNGIVIGSAVGGGVVLGILVVLSIVICWKRRKPGSILVEIPEYADPGNEIQLETTNESYTSPIAQDQQPTYQGLLNDNRKSNVAARYNSAESNYENCPVYQTLNEKNPGTPVYQLPVYQSNGQPTNSGNEIQLETPKARMSPIAQEDQSTYQGLLNENRQSNLAATYNKAEGSYENCPVYHTLNKKNPGTPVYQTPVHQSKGLPEGASTGINEE</sequence>
<name>A0ABN8RLN8_9CNID</name>